<dbReference type="Pfam" id="PF05345">
    <property type="entry name" value="He_PIG"/>
    <property type="match status" value="2"/>
</dbReference>
<reference evidence="1" key="1">
    <citation type="submission" date="2023-10" db="EMBL/GenBank/DDBJ databases">
        <authorList>
            <person name="Chen Y."/>
            <person name="Shah S."/>
            <person name="Dougan E. K."/>
            <person name="Thang M."/>
            <person name="Chan C."/>
        </authorList>
    </citation>
    <scope>NUCLEOTIDE SEQUENCE [LARGE SCALE GENOMIC DNA]</scope>
</reference>
<dbReference type="InterPro" id="IPR013783">
    <property type="entry name" value="Ig-like_fold"/>
</dbReference>
<name>A0ABN9Y949_9DINO</name>
<dbReference type="Gene3D" id="2.60.40.10">
    <property type="entry name" value="Immunoglobulins"/>
    <property type="match status" value="2"/>
</dbReference>
<gene>
    <name evidence="1" type="ORF">PCOR1329_LOCUS82840</name>
</gene>
<proteinExistence type="predicted"/>
<sequence length="202" mass="21318">MSALPVERHVSVRPTVTGQVSRFTVEPELPAGLALDSETGEVSGCAEGPSARATYKVTAENETGSTTLELTFSVKLMRPESLSYPEKNIEYTVGQDVSIEPSVHGRVSAWAVDPALPAGLSLDISTGVVRGVPKDPAAAASYIVTATNEAGEASFELRMAVREPAPQGLAYPECLAEYFVGQEVYMAPELETGNCVHFSVAG</sequence>
<evidence type="ECO:0000313" key="1">
    <source>
        <dbReference type="EMBL" id="CAK0908069.1"/>
    </source>
</evidence>
<organism evidence="1 2">
    <name type="scientific">Prorocentrum cordatum</name>
    <dbReference type="NCBI Taxonomy" id="2364126"/>
    <lineage>
        <taxon>Eukaryota</taxon>
        <taxon>Sar</taxon>
        <taxon>Alveolata</taxon>
        <taxon>Dinophyceae</taxon>
        <taxon>Prorocentrales</taxon>
        <taxon>Prorocentraceae</taxon>
        <taxon>Prorocentrum</taxon>
    </lineage>
</organism>
<evidence type="ECO:0000313" key="2">
    <source>
        <dbReference type="Proteomes" id="UP001189429"/>
    </source>
</evidence>
<accession>A0ABN9Y949</accession>
<comment type="caution">
    <text evidence="1">The sequence shown here is derived from an EMBL/GenBank/DDBJ whole genome shotgun (WGS) entry which is preliminary data.</text>
</comment>
<dbReference type="EMBL" id="CAUYUJ010021948">
    <property type="protein sequence ID" value="CAK0908069.1"/>
    <property type="molecule type" value="Genomic_DNA"/>
</dbReference>
<protein>
    <submittedName>
        <fullName evidence="1">Uncharacterized protein</fullName>
    </submittedName>
</protein>
<feature type="non-terminal residue" evidence="1">
    <location>
        <position position="202"/>
    </location>
</feature>
<dbReference type="Proteomes" id="UP001189429">
    <property type="component" value="Unassembled WGS sequence"/>
</dbReference>
<keyword evidence="2" id="KW-1185">Reference proteome</keyword>